<evidence type="ECO:0000313" key="2">
    <source>
        <dbReference type="Proteomes" id="UP000070700"/>
    </source>
</evidence>
<dbReference type="InParanoid" id="A0A194X936"/>
<dbReference type="Proteomes" id="UP000070700">
    <property type="component" value="Unassembled WGS sequence"/>
</dbReference>
<name>A0A194X936_MOLSC</name>
<organism evidence="1 2">
    <name type="scientific">Mollisia scopiformis</name>
    <name type="common">Conifer needle endophyte fungus</name>
    <name type="synonym">Phialocephala scopiformis</name>
    <dbReference type="NCBI Taxonomy" id="149040"/>
    <lineage>
        <taxon>Eukaryota</taxon>
        <taxon>Fungi</taxon>
        <taxon>Dikarya</taxon>
        <taxon>Ascomycota</taxon>
        <taxon>Pezizomycotina</taxon>
        <taxon>Leotiomycetes</taxon>
        <taxon>Helotiales</taxon>
        <taxon>Mollisiaceae</taxon>
        <taxon>Mollisia</taxon>
    </lineage>
</organism>
<keyword evidence="2" id="KW-1185">Reference proteome</keyword>
<dbReference type="RefSeq" id="XP_018071038.1">
    <property type="nucleotide sequence ID" value="XM_018214951.1"/>
</dbReference>
<dbReference type="GeneID" id="28824677"/>
<reference evidence="1 2" key="1">
    <citation type="submission" date="2015-10" db="EMBL/GenBank/DDBJ databases">
        <title>Full genome of DAOMC 229536 Phialocephala scopiformis, a fungal endophyte of spruce producing the potent anti-insectan compound rugulosin.</title>
        <authorList>
            <consortium name="DOE Joint Genome Institute"/>
            <person name="Walker A.K."/>
            <person name="Frasz S.L."/>
            <person name="Seifert K.A."/>
            <person name="Miller J.D."/>
            <person name="Mondo S.J."/>
            <person name="Labutti K."/>
            <person name="Lipzen A."/>
            <person name="Dockter R."/>
            <person name="Kennedy M."/>
            <person name="Grigoriev I.V."/>
            <person name="Spatafora J.W."/>
        </authorList>
    </citation>
    <scope>NUCLEOTIDE SEQUENCE [LARGE SCALE GENOMIC DNA]</scope>
    <source>
        <strain evidence="1 2">CBS 120377</strain>
    </source>
</reference>
<evidence type="ECO:0000313" key="1">
    <source>
        <dbReference type="EMBL" id="KUJ16683.1"/>
    </source>
</evidence>
<dbReference type="EMBL" id="KQ947415">
    <property type="protein sequence ID" value="KUJ16683.1"/>
    <property type="molecule type" value="Genomic_DNA"/>
</dbReference>
<accession>A0A194X936</accession>
<protein>
    <submittedName>
        <fullName evidence="1">Uncharacterized protein</fullName>
    </submittedName>
</protein>
<sequence>MVRVGPPTGSVDSTSSTSPTCQILIRHELIRLEKRLVWAKRMVQRRHDLGYERRDKEMQLLVQKVSHLESFIRDRFSLMRALLPEQQRQDQIEVRLEEFETLHDDLAFWVDVADRVTDTRPRAGRWTPHQNRITPLEHKVGFQRLALLVLMDAKEKDEWNGKVPI</sequence>
<dbReference type="AlphaFoldDB" id="A0A194X936"/>
<dbReference type="KEGG" id="psco:LY89DRAFT_684778"/>
<proteinExistence type="predicted"/>
<gene>
    <name evidence="1" type="ORF">LY89DRAFT_684778</name>
</gene>